<name>A0AAE1EHI3_PETCI</name>
<dbReference type="Proteomes" id="UP001286313">
    <property type="component" value="Unassembled WGS sequence"/>
</dbReference>
<protein>
    <submittedName>
        <fullName evidence="2">Uncharacterized protein</fullName>
    </submittedName>
</protein>
<reference evidence="2" key="1">
    <citation type="submission" date="2023-10" db="EMBL/GenBank/DDBJ databases">
        <title>Genome assemblies of two species of porcelain crab, Petrolisthes cinctipes and Petrolisthes manimaculis (Anomura: Porcellanidae).</title>
        <authorList>
            <person name="Angst P."/>
        </authorList>
    </citation>
    <scope>NUCLEOTIDE SEQUENCE</scope>
    <source>
        <strain evidence="2">PB745_01</strain>
        <tissue evidence="2">Gill</tissue>
    </source>
</reference>
<accession>A0AAE1EHI3</accession>
<feature type="region of interest" description="Disordered" evidence="1">
    <location>
        <begin position="112"/>
        <end position="131"/>
    </location>
</feature>
<dbReference type="EMBL" id="JAWQEG010008933">
    <property type="protein sequence ID" value="KAK3849431.1"/>
    <property type="molecule type" value="Genomic_DNA"/>
</dbReference>
<comment type="caution">
    <text evidence="2">The sequence shown here is derived from an EMBL/GenBank/DDBJ whole genome shotgun (WGS) entry which is preliminary data.</text>
</comment>
<gene>
    <name evidence="2" type="ORF">Pcinc_043817</name>
</gene>
<feature type="compositionally biased region" description="Low complexity" evidence="1">
    <location>
        <begin position="113"/>
        <end position="123"/>
    </location>
</feature>
<evidence type="ECO:0000313" key="3">
    <source>
        <dbReference type="Proteomes" id="UP001286313"/>
    </source>
</evidence>
<dbReference type="AlphaFoldDB" id="A0AAE1EHI3"/>
<evidence type="ECO:0000313" key="2">
    <source>
        <dbReference type="EMBL" id="KAK3849431.1"/>
    </source>
</evidence>
<proteinExistence type="predicted"/>
<sequence length="131" mass="14395">MGLREGKCDYVSLRCCRGSFAQYWVYKSTKNETTTRKYYHSLDYFGVEVWRGCGGGEVAAVVVVVVLVVVVVGEDVWRCSGGGGGKVEGVWSVLVFTWSAATRLKMKVTREGSSTSSSSSSSSRYENKINH</sequence>
<evidence type="ECO:0000256" key="1">
    <source>
        <dbReference type="SAM" id="MobiDB-lite"/>
    </source>
</evidence>
<keyword evidence="3" id="KW-1185">Reference proteome</keyword>
<organism evidence="2 3">
    <name type="scientific">Petrolisthes cinctipes</name>
    <name type="common">Flat porcelain crab</name>
    <dbReference type="NCBI Taxonomy" id="88211"/>
    <lineage>
        <taxon>Eukaryota</taxon>
        <taxon>Metazoa</taxon>
        <taxon>Ecdysozoa</taxon>
        <taxon>Arthropoda</taxon>
        <taxon>Crustacea</taxon>
        <taxon>Multicrustacea</taxon>
        <taxon>Malacostraca</taxon>
        <taxon>Eumalacostraca</taxon>
        <taxon>Eucarida</taxon>
        <taxon>Decapoda</taxon>
        <taxon>Pleocyemata</taxon>
        <taxon>Anomura</taxon>
        <taxon>Galatheoidea</taxon>
        <taxon>Porcellanidae</taxon>
        <taxon>Petrolisthes</taxon>
    </lineage>
</organism>